<keyword evidence="4" id="KW-0378">Hydrolase</keyword>
<proteinExistence type="predicted"/>
<keyword evidence="1" id="KW-0547">Nucleotide-binding</keyword>
<name>A0A087AP96_9BIFI</name>
<dbReference type="InterPro" id="IPR003593">
    <property type="entry name" value="AAA+_ATPase"/>
</dbReference>
<dbReference type="GO" id="GO:0005886">
    <property type="term" value="C:plasma membrane"/>
    <property type="evidence" value="ECO:0007669"/>
    <property type="project" value="TreeGrafter"/>
</dbReference>
<dbReference type="EMBL" id="JGYX01000005">
    <property type="protein sequence ID" value="KFI60596.1"/>
    <property type="molecule type" value="Genomic_DNA"/>
</dbReference>
<dbReference type="GO" id="GO:0005524">
    <property type="term" value="F:ATP binding"/>
    <property type="evidence" value="ECO:0007669"/>
    <property type="project" value="UniProtKB-KW"/>
</dbReference>
<dbReference type="Proteomes" id="UP000029046">
    <property type="component" value="Unassembled WGS sequence"/>
</dbReference>
<dbReference type="InterPro" id="IPR027417">
    <property type="entry name" value="P-loop_NTPase"/>
</dbReference>
<dbReference type="eggNOG" id="COG1136">
    <property type="taxonomic scope" value="Bacteria"/>
</dbReference>
<dbReference type="OrthoDB" id="4425833at2"/>
<dbReference type="InterPro" id="IPR017871">
    <property type="entry name" value="ABC_transporter-like_CS"/>
</dbReference>
<dbReference type="Gene3D" id="3.40.50.300">
    <property type="entry name" value="P-loop containing nucleotide triphosphate hydrolases"/>
    <property type="match status" value="1"/>
</dbReference>
<evidence type="ECO:0000313" key="4">
    <source>
        <dbReference type="EMBL" id="KFI60596.1"/>
    </source>
</evidence>
<dbReference type="SMART" id="SM00382">
    <property type="entry name" value="AAA"/>
    <property type="match status" value="1"/>
</dbReference>
<evidence type="ECO:0000256" key="1">
    <source>
        <dbReference type="ARBA" id="ARBA00022741"/>
    </source>
</evidence>
<accession>A0A087AP96</accession>
<evidence type="ECO:0000313" key="5">
    <source>
        <dbReference type="Proteomes" id="UP000029046"/>
    </source>
</evidence>
<dbReference type="AlphaFoldDB" id="A0A087AP96"/>
<organism evidence="4 5">
    <name type="scientific">Bifidobacterium pullorum subsp. gallinarum</name>
    <dbReference type="NCBI Taxonomy" id="78344"/>
    <lineage>
        <taxon>Bacteria</taxon>
        <taxon>Bacillati</taxon>
        <taxon>Actinomycetota</taxon>
        <taxon>Actinomycetes</taxon>
        <taxon>Bifidobacteriales</taxon>
        <taxon>Bifidobacteriaceae</taxon>
        <taxon>Bifidobacterium</taxon>
    </lineage>
</organism>
<sequence>MSAASQIPNKTLAVRGLTKRMGERVLWSGLNLEFLPGQMTALTGQSGCGKTTLLNVLGLLERPTGGVVTYGTRDLTDGSPRTRRLMHRNVMGFMFQNYALVEQWTVAQNLQLALRCVGVAASERRRLIRRALHVVHLDGYDKRLVYTLSGGEQQRVAIARIVIRSPRIVLADEPTAALDADNRAVVMHHLRRFADDGAIVIYTTHNEEDAADADRIIKL</sequence>
<protein>
    <submittedName>
        <fullName evidence="4">ABC transporter</fullName>
        <ecNumber evidence="4">3.6.3.25</ecNumber>
    </submittedName>
</protein>
<dbReference type="PROSITE" id="PS00211">
    <property type="entry name" value="ABC_TRANSPORTER_1"/>
    <property type="match status" value="1"/>
</dbReference>
<dbReference type="InterPro" id="IPR003439">
    <property type="entry name" value="ABC_transporter-like_ATP-bd"/>
</dbReference>
<evidence type="ECO:0000256" key="2">
    <source>
        <dbReference type="ARBA" id="ARBA00022840"/>
    </source>
</evidence>
<comment type="caution">
    <text evidence="4">The sequence shown here is derived from an EMBL/GenBank/DDBJ whole genome shotgun (WGS) entry which is preliminary data.</text>
</comment>
<keyword evidence="5" id="KW-1185">Reference proteome</keyword>
<evidence type="ECO:0000259" key="3">
    <source>
        <dbReference type="PROSITE" id="PS50893"/>
    </source>
</evidence>
<reference evidence="4 5" key="1">
    <citation type="submission" date="2014-03" db="EMBL/GenBank/DDBJ databases">
        <title>Genomics of Bifidobacteria.</title>
        <authorList>
            <person name="Ventura M."/>
            <person name="Milani C."/>
            <person name="Lugli G.A."/>
        </authorList>
    </citation>
    <scope>NUCLEOTIDE SEQUENCE [LARGE SCALE GENOMIC DNA]</scope>
    <source>
        <strain evidence="4 5">LMG 11586</strain>
    </source>
</reference>
<keyword evidence="2" id="KW-0067">ATP-binding</keyword>
<dbReference type="PANTHER" id="PTHR24220">
    <property type="entry name" value="IMPORT ATP-BINDING PROTEIN"/>
    <property type="match status" value="1"/>
</dbReference>
<feature type="domain" description="ABC transporter" evidence="3">
    <location>
        <begin position="12"/>
        <end position="219"/>
    </location>
</feature>
<dbReference type="InterPro" id="IPR015854">
    <property type="entry name" value="ABC_transpr_LolD-like"/>
</dbReference>
<dbReference type="SUPFAM" id="SSF52540">
    <property type="entry name" value="P-loop containing nucleoside triphosphate hydrolases"/>
    <property type="match status" value="1"/>
</dbReference>
<dbReference type="PANTHER" id="PTHR24220:SF86">
    <property type="entry name" value="ABC TRANSPORTER ABCH.1"/>
    <property type="match status" value="1"/>
</dbReference>
<dbReference type="PROSITE" id="PS50893">
    <property type="entry name" value="ABC_TRANSPORTER_2"/>
    <property type="match status" value="1"/>
</dbReference>
<dbReference type="Pfam" id="PF00005">
    <property type="entry name" value="ABC_tran"/>
    <property type="match status" value="1"/>
</dbReference>
<dbReference type="GO" id="GO:0016887">
    <property type="term" value="F:ATP hydrolysis activity"/>
    <property type="evidence" value="ECO:0007669"/>
    <property type="project" value="InterPro"/>
</dbReference>
<dbReference type="EC" id="3.6.3.25" evidence="4"/>
<gene>
    <name evidence="4" type="ORF">BIGA_1190</name>
</gene>
<dbReference type="GO" id="GO:0022857">
    <property type="term" value="F:transmembrane transporter activity"/>
    <property type="evidence" value="ECO:0007669"/>
    <property type="project" value="TreeGrafter"/>
</dbReference>